<protein>
    <recommendedName>
        <fullName evidence="1">Vacuolar ATPase assembly protein VMA22</fullName>
    </recommendedName>
</protein>
<evidence type="ECO:0000313" key="4">
    <source>
        <dbReference type="Proteomes" id="UP000481153"/>
    </source>
</evidence>
<dbReference type="InterPro" id="IPR040357">
    <property type="entry name" value="Vma22/CCDC115"/>
</dbReference>
<dbReference type="PANTHER" id="PTHR31996:SF2">
    <property type="entry name" value="COILED-COIL DOMAIN-CONTAINING PROTEIN 115"/>
    <property type="match status" value="1"/>
</dbReference>
<feature type="region of interest" description="Disordered" evidence="2">
    <location>
        <begin position="79"/>
        <end position="116"/>
    </location>
</feature>
<reference evidence="3 4" key="1">
    <citation type="submission" date="2019-07" db="EMBL/GenBank/DDBJ databases">
        <title>Genomics analysis of Aphanomyces spp. identifies a new class of oomycete effector associated with host adaptation.</title>
        <authorList>
            <person name="Gaulin E."/>
        </authorList>
    </citation>
    <scope>NUCLEOTIDE SEQUENCE [LARGE SCALE GENOMIC DNA]</scope>
    <source>
        <strain evidence="3 4">ATCC 201684</strain>
    </source>
</reference>
<accession>A0A6G0XJX6</accession>
<gene>
    <name evidence="3" type="ORF">Ae201684_003987</name>
</gene>
<evidence type="ECO:0000256" key="2">
    <source>
        <dbReference type="SAM" id="MobiDB-lite"/>
    </source>
</evidence>
<comment type="caution">
    <text evidence="3">The sequence shown here is derived from an EMBL/GenBank/DDBJ whole genome shotgun (WGS) entry which is preliminary data.</text>
</comment>
<dbReference type="VEuPathDB" id="FungiDB:AeMF1_009190"/>
<name>A0A6G0XJX6_9STRA</name>
<dbReference type="GO" id="GO:0070072">
    <property type="term" value="P:vacuolar proton-transporting V-type ATPase complex assembly"/>
    <property type="evidence" value="ECO:0007669"/>
    <property type="project" value="InterPro"/>
</dbReference>
<keyword evidence="4" id="KW-1185">Reference proteome</keyword>
<dbReference type="EMBL" id="VJMJ01000048">
    <property type="protein sequence ID" value="KAF0740610.1"/>
    <property type="molecule type" value="Genomic_DNA"/>
</dbReference>
<dbReference type="Proteomes" id="UP000481153">
    <property type="component" value="Unassembled WGS sequence"/>
</dbReference>
<proteinExistence type="predicted"/>
<sequence length="173" mass="19051">MSKEDLALLGSLDAAAKHSREAQQASDVLRGAFFKLSAAKRSVSTDVLSSASFRELFDATSGVDVDAAGFSLRKDWNQEDIDLEHEKRGPEETSSVLRNRKKTPETTSDTPLPNASKSLLPTPIFWFAPMPSQDLRSAQKLFTQALEQYIQVATAAQSVQKSIRDVKQVIDPK</sequence>
<dbReference type="PANTHER" id="PTHR31996">
    <property type="entry name" value="COILED-COIL DOMAIN-CONTAINING PROTEIN 115"/>
    <property type="match status" value="1"/>
</dbReference>
<organism evidence="3 4">
    <name type="scientific">Aphanomyces euteiches</name>
    <dbReference type="NCBI Taxonomy" id="100861"/>
    <lineage>
        <taxon>Eukaryota</taxon>
        <taxon>Sar</taxon>
        <taxon>Stramenopiles</taxon>
        <taxon>Oomycota</taxon>
        <taxon>Saprolegniomycetes</taxon>
        <taxon>Saprolegniales</taxon>
        <taxon>Verrucalvaceae</taxon>
        <taxon>Aphanomyces</taxon>
    </lineage>
</organism>
<evidence type="ECO:0000313" key="3">
    <source>
        <dbReference type="EMBL" id="KAF0740610.1"/>
    </source>
</evidence>
<dbReference type="AlphaFoldDB" id="A0A6G0XJX6"/>
<evidence type="ECO:0000256" key="1">
    <source>
        <dbReference type="ARBA" id="ARBA00093634"/>
    </source>
</evidence>
<feature type="compositionally biased region" description="Polar residues" evidence="2">
    <location>
        <begin position="105"/>
        <end position="116"/>
    </location>
</feature>
<dbReference type="GO" id="GO:0051082">
    <property type="term" value="F:unfolded protein binding"/>
    <property type="evidence" value="ECO:0007669"/>
    <property type="project" value="TreeGrafter"/>
</dbReference>